<sequence length="338" mass="38856">MKVKALTEEVKGRPTKTKKGECRAIFTKEGLPLYTPFYYSPKEIEYFFVDSSLSDEKVQEEMKEAEEINHEVAQCEPIDRILMLSNPQLVSYYVAAYKPPIMFPRRLEQYAKEALIVKALGSLKRIKINRPPLKEIRQTDNYAKYMKNLVENKLRSSEDEDVKMNTRCATILQNHLPPKEQDPWSFTLPCSIGKLTFNALADLGASISDASFNVQKYGNLPREDLHLSRREMTPPSGFLTLTPILNPKANELPPMTTSTFTVKSPKNMPLTYRASTLANPDPMISPAFVEANYEVLESLLREHRRRIRNEDLQLNWKWIQRFARARENTLVSHGVSSV</sequence>
<reference evidence="1" key="1">
    <citation type="journal article" date="2022" name="Int. J. Mol. Sci.">
        <title>Draft Genome of Tanacetum Coccineum: Genomic Comparison of Closely Related Tanacetum-Family Plants.</title>
        <authorList>
            <person name="Yamashiro T."/>
            <person name="Shiraishi A."/>
            <person name="Nakayama K."/>
            <person name="Satake H."/>
        </authorList>
    </citation>
    <scope>NUCLEOTIDE SEQUENCE</scope>
</reference>
<comment type="caution">
    <text evidence="1">The sequence shown here is derived from an EMBL/GenBank/DDBJ whole genome shotgun (WGS) entry which is preliminary data.</text>
</comment>
<evidence type="ECO:0000313" key="2">
    <source>
        <dbReference type="Proteomes" id="UP001151760"/>
    </source>
</evidence>
<keyword evidence="2" id="KW-1185">Reference proteome</keyword>
<dbReference type="Proteomes" id="UP001151760">
    <property type="component" value="Unassembled WGS sequence"/>
</dbReference>
<dbReference type="PANTHER" id="PTHR33067">
    <property type="entry name" value="RNA-DIRECTED DNA POLYMERASE-RELATED"/>
    <property type="match status" value="1"/>
</dbReference>
<organism evidence="1 2">
    <name type="scientific">Tanacetum coccineum</name>
    <dbReference type="NCBI Taxonomy" id="301880"/>
    <lineage>
        <taxon>Eukaryota</taxon>
        <taxon>Viridiplantae</taxon>
        <taxon>Streptophyta</taxon>
        <taxon>Embryophyta</taxon>
        <taxon>Tracheophyta</taxon>
        <taxon>Spermatophyta</taxon>
        <taxon>Magnoliopsida</taxon>
        <taxon>eudicotyledons</taxon>
        <taxon>Gunneridae</taxon>
        <taxon>Pentapetalae</taxon>
        <taxon>asterids</taxon>
        <taxon>campanulids</taxon>
        <taxon>Asterales</taxon>
        <taxon>Asteraceae</taxon>
        <taxon>Asteroideae</taxon>
        <taxon>Anthemideae</taxon>
        <taxon>Anthemidinae</taxon>
        <taxon>Tanacetum</taxon>
    </lineage>
</organism>
<dbReference type="PANTHER" id="PTHR33067:SF9">
    <property type="entry name" value="RNA-DIRECTED DNA POLYMERASE"/>
    <property type="match status" value="1"/>
</dbReference>
<protein>
    <submittedName>
        <fullName evidence="1">Uncharacterized protein</fullName>
    </submittedName>
</protein>
<evidence type="ECO:0000313" key="1">
    <source>
        <dbReference type="EMBL" id="GJT85111.1"/>
    </source>
</evidence>
<dbReference type="EMBL" id="BQNB010019419">
    <property type="protein sequence ID" value="GJT85111.1"/>
    <property type="molecule type" value="Genomic_DNA"/>
</dbReference>
<gene>
    <name evidence="1" type="ORF">Tco_1066828</name>
</gene>
<name>A0ABQ5HB58_9ASTR</name>
<proteinExistence type="predicted"/>
<reference evidence="1" key="2">
    <citation type="submission" date="2022-01" db="EMBL/GenBank/DDBJ databases">
        <authorList>
            <person name="Yamashiro T."/>
            <person name="Shiraishi A."/>
            <person name="Satake H."/>
            <person name="Nakayama K."/>
        </authorList>
    </citation>
    <scope>NUCLEOTIDE SEQUENCE</scope>
</reference>
<accession>A0ABQ5HB58</accession>